<keyword evidence="1" id="KW-0732">Signal</keyword>
<gene>
    <name evidence="2" type="ORF">HXN33_04300</name>
</gene>
<dbReference type="EMBL" id="JABZSQ010000056">
    <property type="protein sequence ID" value="MBF1414786.1"/>
    <property type="molecule type" value="Genomic_DNA"/>
</dbReference>
<dbReference type="AlphaFoldDB" id="A0A930HXM7"/>
<name>A0A930HXM7_9BACT</name>
<comment type="caution">
    <text evidence="2">The sequence shown here is derived from an EMBL/GenBank/DDBJ whole genome shotgun (WGS) entry which is preliminary data.</text>
</comment>
<reference evidence="2" key="1">
    <citation type="submission" date="2020-04" db="EMBL/GenBank/DDBJ databases">
        <title>Deep metagenomics examines the oral microbiome during advanced dental caries in children, revealing novel taxa and co-occurrences with host molecules.</title>
        <authorList>
            <person name="Baker J.L."/>
            <person name="Morton J.T."/>
            <person name="Dinis M."/>
            <person name="Alvarez R."/>
            <person name="Tran N.C."/>
            <person name="Knight R."/>
            <person name="Edlund A."/>
        </authorList>
    </citation>
    <scope>NUCLEOTIDE SEQUENCE</scope>
    <source>
        <strain evidence="2">JCVI_25_bin.9</strain>
    </source>
</reference>
<evidence type="ECO:0000313" key="2">
    <source>
        <dbReference type="EMBL" id="MBF1414786.1"/>
    </source>
</evidence>
<organism evidence="2 3">
    <name type="scientific">Prevotella histicola</name>
    <dbReference type="NCBI Taxonomy" id="470565"/>
    <lineage>
        <taxon>Bacteria</taxon>
        <taxon>Pseudomonadati</taxon>
        <taxon>Bacteroidota</taxon>
        <taxon>Bacteroidia</taxon>
        <taxon>Bacteroidales</taxon>
        <taxon>Prevotellaceae</taxon>
        <taxon>Prevotella</taxon>
    </lineage>
</organism>
<evidence type="ECO:0000256" key="1">
    <source>
        <dbReference type="SAM" id="SignalP"/>
    </source>
</evidence>
<sequence>MKNIYYLLLLVIVTLVSSNAVADTPIKLSVDDSSRVVVKVNYRPVNISNGLNKLDVPKYGSVQIEAVDGCYLKEVSKPNKSEGGNIPMSISSMRSCNLYISDEDKNVTFTVKSGIFDEARTGSCIVKIDDASKVKMVRYESQTGVNLKNGDNDVKWIPGVEKTLVITNANYGDAPIYRVTLDGVEVESSSNQFFVTPKDGSVVNITANYPDIDYAVKFNFSDNAAKSVISKVMIDGVEVANYNEEGFKVKAGKKLTLTFDKVNYSLDGFKVNGESISLYGPYECIVKNEMNFEISAHKYATIKSTLNVDKAANVTVYQGQSYNNKVISVHDGENVLELNETNSMIQIKPNSGCKIDSVKVNGNLFSIGYDGACEIKLTEGMRVDVATSAIVRDQKATVFIDDISLANYGFNFYRADHSTVQMQSGENTLMFSKDDHHFMFGAYGTDMSKMVVKLNGTALAPTYPGGSSFEFDLKDNDRLEILLKGGTDGIDSVGHVKGNERKVYRIDGTRVTGENLPRGLYIIDGKKVLINK</sequence>
<evidence type="ECO:0000313" key="3">
    <source>
        <dbReference type="Proteomes" id="UP000757461"/>
    </source>
</evidence>
<feature type="chain" id="PRO_5038106262" evidence="1">
    <location>
        <begin position="23"/>
        <end position="532"/>
    </location>
</feature>
<proteinExistence type="predicted"/>
<dbReference type="Proteomes" id="UP000757461">
    <property type="component" value="Unassembled WGS sequence"/>
</dbReference>
<feature type="signal peptide" evidence="1">
    <location>
        <begin position="1"/>
        <end position="22"/>
    </location>
</feature>
<protein>
    <submittedName>
        <fullName evidence="2">Uncharacterized protein</fullName>
    </submittedName>
</protein>
<accession>A0A930HXM7</accession>